<evidence type="ECO:0000313" key="2">
    <source>
        <dbReference type="EMBL" id="WEK36554.1"/>
    </source>
</evidence>
<reference evidence="2" key="1">
    <citation type="submission" date="2023-03" db="EMBL/GenBank/DDBJ databases">
        <title>Andean soil-derived lignocellulolytic bacterial consortium as a source of novel taxa and putative plastic-active enzymes.</title>
        <authorList>
            <person name="Diaz-Garcia L."/>
            <person name="Chuvochina M."/>
            <person name="Feuerriegel G."/>
            <person name="Bunk B."/>
            <person name="Sproer C."/>
            <person name="Streit W.R."/>
            <person name="Rodriguez L.M."/>
            <person name="Overmann J."/>
            <person name="Jimenez D.J."/>
        </authorList>
    </citation>
    <scope>NUCLEOTIDE SEQUENCE</scope>
    <source>
        <strain evidence="2">MAG 7</strain>
    </source>
</reference>
<feature type="chain" id="PRO_5042463483" evidence="1">
    <location>
        <begin position="31"/>
        <end position="167"/>
    </location>
</feature>
<organism evidence="2 3">
    <name type="scientific">Candidatus Pseudobacter hemicellulosilyticus</name>
    <dbReference type="NCBI Taxonomy" id="3121375"/>
    <lineage>
        <taxon>Bacteria</taxon>
        <taxon>Pseudomonadati</taxon>
        <taxon>Bacteroidota</taxon>
        <taxon>Chitinophagia</taxon>
        <taxon>Chitinophagales</taxon>
        <taxon>Chitinophagaceae</taxon>
        <taxon>Pseudobacter</taxon>
    </lineage>
</organism>
<dbReference type="EMBL" id="CP119311">
    <property type="protein sequence ID" value="WEK36554.1"/>
    <property type="molecule type" value="Genomic_DNA"/>
</dbReference>
<proteinExistence type="predicted"/>
<accession>A0AAJ5WUV2</accession>
<protein>
    <submittedName>
        <fullName evidence="2">Uncharacterized protein</fullName>
    </submittedName>
</protein>
<gene>
    <name evidence="2" type="ORF">P0Y53_03495</name>
</gene>
<evidence type="ECO:0000313" key="3">
    <source>
        <dbReference type="Proteomes" id="UP001220610"/>
    </source>
</evidence>
<evidence type="ECO:0000256" key="1">
    <source>
        <dbReference type="SAM" id="SignalP"/>
    </source>
</evidence>
<name>A0AAJ5WUV2_9BACT</name>
<dbReference type="Proteomes" id="UP001220610">
    <property type="component" value="Chromosome"/>
</dbReference>
<feature type="signal peptide" evidence="1">
    <location>
        <begin position="1"/>
        <end position="30"/>
    </location>
</feature>
<keyword evidence="1" id="KW-0732">Signal</keyword>
<dbReference type="AlphaFoldDB" id="A0AAJ5WUV2"/>
<sequence>MATILKSSTPLMACLTAGLALTLLFNSCSGGPDKEDGVWIPVPKDTSALGRINHFIPKEDIDSWTKSYVVEREIIQKNVPDLYIPISEAFNKEGLINILKDPKSVGIKIYYGIKKGDKQQELRMILVGVDEQGKDLYYTEGSKAAAQGGGGGRGGSEYGQCIPPCGD</sequence>